<dbReference type="Gene3D" id="3.30.920.10">
    <property type="entry name" value="Frataxin/CyaY"/>
    <property type="match status" value="1"/>
</dbReference>
<name>A0A410RPH5_CORCK</name>
<dbReference type="GO" id="GO:0016226">
    <property type="term" value="P:iron-sulfur cluster assembly"/>
    <property type="evidence" value="ECO:0007669"/>
    <property type="project" value="InterPro"/>
</dbReference>
<evidence type="ECO:0000313" key="3">
    <source>
        <dbReference type="EMBL" id="QAT83723.1"/>
    </source>
</evidence>
<protein>
    <submittedName>
        <fullName evidence="3">Frataxin family protein</fullName>
    </submittedName>
</protein>
<dbReference type="EMBL" id="CP034669">
    <property type="protein sequence ID" value="QAT83723.1"/>
    <property type="molecule type" value="Genomic_DNA"/>
</dbReference>
<dbReference type="PROSITE" id="PS50810">
    <property type="entry name" value="FRATAXIN_2"/>
    <property type="match status" value="1"/>
</dbReference>
<evidence type="ECO:0000256" key="2">
    <source>
        <dbReference type="ARBA" id="ARBA00023004"/>
    </source>
</evidence>
<keyword evidence="2" id="KW-0408">Iron</keyword>
<gene>
    <name evidence="3" type="primary">cyaY</name>
    <name evidence="3" type="ORF">EJ065_2139</name>
</gene>
<dbReference type="Proteomes" id="UP000288758">
    <property type="component" value="Chromosome"/>
</dbReference>
<accession>A0A410RPH5</accession>
<dbReference type="SUPFAM" id="SSF55387">
    <property type="entry name" value="Frataxin/Nqo15-like"/>
    <property type="match status" value="1"/>
</dbReference>
<dbReference type="GO" id="GO:0008199">
    <property type="term" value="F:ferric iron binding"/>
    <property type="evidence" value="ECO:0007669"/>
    <property type="project" value="InterPro"/>
</dbReference>
<dbReference type="NCBIfam" id="TIGR03421">
    <property type="entry name" value="FeS_CyaY"/>
    <property type="match status" value="1"/>
</dbReference>
<proteinExistence type="inferred from homology"/>
<reference evidence="3 4" key="1">
    <citation type="submission" date="2018-12" db="EMBL/GenBank/DDBJ databases">
        <title>Complete Genome Sequence of the Corallopyronin A producing Myxobacterium Corallococcus coralloides B035.</title>
        <authorList>
            <person name="Bouhired S.M."/>
            <person name="Rupp O."/>
            <person name="Blom J."/>
            <person name="Schaeberle T.F."/>
            <person name="Kehraus S."/>
            <person name="Schiefer A."/>
            <person name="Pfarr K."/>
            <person name="Goesmann A."/>
            <person name="Hoerauf A."/>
            <person name="Koenig G.M."/>
        </authorList>
    </citation>
    <scope>NUCLEOTIDE SEQUENCE [LARGE SCALE GENOMIC DNA]</scope>
    <source>
        <strain evidence="3 4">B035</strain>
    </source>
</reference>
<evidence type="ECO:0000313" key="4">
    <source>
        <dbReference type="Proteomes" id="UP000288758"/>
    </source>
</evidence>
<evidence type="ECO:0000256" key="1">
    <source>
        <dbReference type="ARBA" id="ARBA00008183"/>
    </source>
</evidence>
<dbReference type="SMART" id="SM01219">
    <property type="entry name" value="Frataxin_Cyay"/>
    <property type="match status" value="1"/>
</dbReference>
<dbReference type="GO" id="GO:0005737">
    <property type="term" value="C:cytoplasm"/>
    <property type="evidence" value="ECO:0007669"/>
    <property type="project" value="UniProtKB-ARBA"/>
</dbReference>
<organism evidence="3 4">
    <name type="scientific">Corallococcus coralloides</name>
    <name type="common">Myxococcus coralloides</name>
    <dbReference type="NCBI Taxonomy" id="184914"/>
    <lineage>
        <taxon>Bacteria</taxon>
        <taxon>Pseudomonadati</taxon>
        <taxon>Myxococcota</taxon>
        <taxon>Myxococcia</taxon>
        <taxon>Myxococcales</taxon>
        <taxon>Cystobacterineae</taxon>
        <taxon>Myxococcaceae</taxon>
        <taxon>Corallococcus</taxon>
    </lineage>
</organism>
<sequence>MMDEARYHSLVAAAFKRILAAADTFDPDVLEAEATGDKVTLTAASGEKCIINTQRAVWQIWVAGQGQGIHFSHDDASRAWKDDKGKGLELFAFVSDVVRHLTGEPLVYPA</sequence>
<comment type="similarity">
    <text evidence="1">Belongs to the frataxin family.</text>
</comment>
<dbReference type="InterPro" id="IPR036524">
    <property type="entry name" value="Frataxin/CyaY_sf"/>
</dbReference>
<dbReference type="InterPro" id="IPR002908">
    <property type="entry name" value="Frataxin/CyaY"/>
</dbReference>
<dbReference type="AlphaFoldDB" id="A0A410RPH5"/>
<dbReference type="RefSeq" id="WP_128795819.1">
    <property type="nucleotide sequence ID" value="NZ_CP034669.1"/>
</dbReference>
<dbReference type="Pfam" id="PF01491">
    <property type="entry name" value="Frataxin_Cyay"/>
    <property type="match status" value="1"/>
</dbReference>